<comment type="similarity">
    <text evidence="1">Belongs to the peptidase S13 family.</text>
</comment>
<organism evidence="3 4">
    <name type="scientific">Salinimicrobium oceani</name>
    <dbReference type="NCBI Taxonomy" id="2722702"/>
    <lineage>
        <taxon>Bacteria</taxon>
        <taxon>Pseudomonadati</taxon>
        <taxon>Bacteroidota</taxon>
        <taxon>Flavobacteriia</taxon>
        <taxon>Flavobacteriales</taxon>
        <taxon>Flavobacteriaceae</taxon>
        <taxon>Salinimicrobium</taxon>
    </lineage>
</organism>
<dbReference type="InterPro" id="IPR000667">
    <property type="entry name" value="Peptidase_S13"/>
</dbReference>
<protein>
    <submittedName>
        <fullName evidence="3">D-alanyl-D-alanine carboxypeptidase</fullName>
    </submittedName>
</protein>
<dbReference type="PRINTS" id="PR00922">
    <property type="entry name" value="DADACBPTASE3"/>
</dbReference>
<dbReference type="GO" id="GO:0004180">
    <property type="term" value="F:carboxypeptidase activity"/>
    <property type="evidence" value="ECO:0007669"/>
    <property type="project" value="UniProtKB-KW"/>
</dbReference>
<dbReference type="SUPFAM" id="SSF56601">
    <property type="entry name" value="beta-lactamase/transpeptidase-like"/>
    <property type="match status" value="1"/>
</dbReference>
<dbReference type="PANTHER" id="PTHR30023:SF0">
    <property type="entry name" value="PENICILLIN-SENSITIVE CARBOXYPEPTIDASE A"/>
    <property type="match status" value="1"/>
</dbReference>
<reference evidence="3 4" key="1">
    <citation type="submission" date="2020-03" db="EMBL/GenBank/DDBJ databases">
        <title>Salinimicrobium sp. nov, isolated from SCS.</title>
        <authorList>
            <person name="Cao W.R."/>
        </authorList>
    </citation>
    <scope>NUCLEOTIDE SEQUENCE [LARGE SCALE GENOMIC DNA]</scope>
    <source>
        <strain evidence="4">J15B91</strain>
    </source>
</reference>
<dbReference type="RefSeq" id="WP_168139284.1">
    <property type="nucleotide sequence ID" value="NZ_JAAVJR010000014.1"/>
</dbReference>
<dbReference type="PANTHER" id="PTHR30023">
    <property type="entry name" value="D-ALANYL-D-ALANINE CARBOXYPEPTIDASE"/>
    <property type="match status" value="1"/>
</dbReference>
<dbReference type="Pfam" id="PF02113">
    <property type="entry name" value="Peptidase_S13"/>
    <property type="match status" value="2"/>
</dbReference>
<dbReference type="Proteomes" id="UP000703674">
    <property type="component" value="Unassembled WGS sequence"/>
</dbReference>
<proteinExistence type="inferred from homology"/>
<dbReference type="Gene3D" id="3.40.710.10">
    <property type="entry name" value="DD-peptidase/beta-lactamase superfamily"/>
    <property type="match status" value="2"/>
</dbReference>
<gene>
    <name evidence="3" type="ORF">HC175_14855</name>
</gene>
<evidence type="ECO:0000313" key="3">
    <source>
        <dbReference type="EMBL" id="NJW54195.1"/>
    </source>
</evidence>
<evidence type="ECO:0000256" key="1">
    <source>
        <dbReference type="ARBA" id="ARBA00006096"/>
    </source>
</evidence>
<dbReference type="InterPro" id="IPR012338">
    <property type="entry name" value="Beta-lactam/transpept-like"/>
</dbReference>
<sequence length="445" mass="50197">MIHLSFFRKLFLSLTLSAFGMLLIACGSSRSFEQELKKELTETENLNSWFRGIMIYDPVSKEVLLEHNAHKYFIPASNTKLLTLYTGIKLLKDSVPALKYATRNDSLFFKGTGDPSLFYRDFDATNVLLFLKSRPETLVLISPGKKEKAFGPGWAWEDYNYAFSAERSEFPLFGNLVTFRKPANSAEIEVIPSFFRSKTSIDSSSTSGRVSRMQTENSFKIPIFDTSAIEQRVPFITSPQLSAQLLSESLGRDVISLKKIPENLSLEKKIYNSPARSLYKIMLQESDNFVAEQLLLLAAGTIADTLQAQIAIAHMQEMYLQKLPDTVKWVDGSGLSRYNLMTPRSLVKLLELISQELPQKELLALFPAGGVAGTLKNDYHAPPNKPAYIYAKTGTLNNNHSLSGYLITAKGKTLIFSFMNNNFLTSTAMIKAEMEKILRQYYIHY</sequence>
<accession>A0ABX1D1F4</accession>
<comment type="caution">
    <text evidence="3">The sequence shown here is derived from an EMBL/GenBank/DDBJ whole genome shotgun (WGS) entry which is preliminary data.</text>
</comment>
<dbReference type="EMBL" id="JAAVJR010000014">
    <property type="protein sequence ID" value="NJW54195.1"/>
    <property type="molecule type" value="Genomic_DNA"/>
</dbReference>
<keyword evidence="2" id="KW-0378">Hydrolase</keyword>
<evidence type="ECO:0000313" key="4">
    <source>
        <dbReference type="Proteomes" id="UP000703674"/>
    </source>
</evidence>
<name>A0ABX1D1F4_9FLAO</name>
<keyword evidence="3" id="KW-0121">Carboxypeptidase</keyword>
<evidence type="ECO:0000256" key="2">
    <source>
        <dbReference type="ARBA" id="ARBA00022801"/>
    </source>
</evidence>
<keyword evidence="4" id="KW-1185">Reference proteome</keyword>
<keyword evidence="3" id="KW-0645">Protease</keyword>